<dbReference type="Gene3D" id="1.20.5.110">
    <property type="match status" value="1"/>
</dbReference>
<evidence type="ECO:0000256" key="1">
    <source>
        <dbReference type="SAM" id="Coils"/>
    </source>
</evidence>
<dbReference type="InterPro" id="IPR001683">
    <property type="entry name" value="PX_dom"/>
</dbReference>
<dbReference type="InterPro" id="IPR000727">
    <property type="entry name" value="T_SNARE_dom"/>
</dbReference>
<dbReference type="Pfam" id="PF00787">
    <property type="entry name" value="PX"/>
    <property type="match status" value="1"/>
</dbReference>
<evidence type="ECO:0000259" key="3">
    <source>
        <dbReference type="PROSITE" id="PS50192"/>
    </source>
</evidence>
<dbReference type="Gene3D" id="3.30.1520.10">
    <property type="entry name" value="Phox-like domain"/>
    <property type="match status" value="1"/>
</dbReference>
<evidence type="ECO:0000259" key="4">
    <source>
        <dbReference type="PROSITE" id="PS50195"/>
    </source>
</evidence>
<dbReference type="SMART" id="SM00397">
    <property type="entry name" value="t_SNARE"/>
    <property type="match status" value="1"/>
</dbReference>
<proteinExistence type="predicted"/>
<feature type="compositionally biased region" description="Basic and acidic residues" evidence="2">
    <location>
        <begin position="294"/>
        <end position="303"/>
    </location>
</feature>
<name>A0ABR4DJG9_9PEZI</name>
<dbReference type="PANTHER" id="PTHR22775:SF3">
    <property type="entry name" value="SORTING NEXIN-13"/>
    <property type="match status" value="1"/>
</dbReference>
<dbReference type="GeneID" id="98123614"/>
<dbReference type="Proteomes" id="UP001600064">
    <property type="component" value="Unassembled WGS sequence"/>
</dbReference>
<evidence type="ECO:0000313" key="5">
    <source>
        <dbReference type="EMBL" id="KAL2270490.1"/>
    </source>
</evidence>
<dbReference type="RefSeq" id="XP_070869214.1">
    <property type="nucleotide sequence ID" value="XM_071008970.1"/>
</dbReference>
<feature type="domain" description="PX" evidence="4">
    <location>
        <begin position="5"/>
        <end position="120"/>
    </location>
</feature>
<dbReference type="PROSITE" id="PS50195">
    <property type="entry name" value="PX"/>
    <property type="match status" value="1"/>
</dbReference>
<dbReference type="InterPro" id="IPR036871">
    <property type="entry name" value="PX_dom_sf"/>
</dbReference>
<dbReference type="EMBL" id="JAZGUE010000002">
    <property type="protein sequence ID" value="KAL2270490.1"/>
    <property type="molecule type" value="Genomic_DNA"/>
</dbReference>
<reference evidence="5 6" key="1">
    <citation type="journal article" date="2024" name="Commun. Biol.">
        <title>Comparative genomic analysis of thermophilic fungi reveals convergent evolutionary adaptations and gene losses.</title>
        <authorList>
            <person name="Steindorff A.S."/>
            <person name="Aguilar-Pontes M.V."/>
            <person name="Robinson A.J."/>
            <person name="Andreopoulos B."/>
            <person name="LaButti K."/>
            <person name="Kuo A."/>
            <person name="Mondo S."/>
            <person name="Riley R."/>
            <person name="Otillar R."/>
            <person name="Haridas S."/>
            <person name="Lipzen A."/>
            <person name="Grimwood J."/>
            <person name="Schmutz J."/>
            <person name="Clum A."/>
            <person name="Reid I.D."/>
            <person name="Moisan M.C."/>
            <person name="Butler G."/>
            <person name="Nguyen T.T.M."/>
            <person name="Dewar K."/>
            <person name="Conant G."/>
            <person name="Drula E."/>
            <person name="Henrissat B."/>
            <person name="Hansel C."/>
            <person name="Singer S."/>
            <person name="Hutchinson M.I."/>
            <person name="de Vries R.P."/>
            <person name="Natvig D.O."/>
            <person name="Powell A.J."/>
            <person name="Tsang A."/>
            <person name="Grigoriev I.V."/>
        </authorList>
    </citation>
    <scope>NUCLEOTIDE SEQUENCE [LARGE SCALE GENOMIC DNA]</scope>
    <source>
        <strain evidence="5 6">ATCC 22073</strain>
    </source>
</reference>
<dbReference type="SUPFAM" id="SSF58038">
    <property type="entry name" value="SNARE fusion complex"/>
    <property type="match status" value="1"/>
</dbReference>
<protein>
    <submittedName>
        <fullName evidence="5">Uncharacterized protein</fullName>
    </submittedName>
</protein>
<keyword evidence="1" id="KW-0175">Coiled coil</keyword>
<dbReference type="CDD" id="cd06897">
    <property type="entry name" value="PX_SNARE"/>
    <property type="match status" value="1"/>
</dbReference>
<comment type="caution">
    <text evidence="5">The sequence shown here is derived from an EMBL/GenBank/DDBJ whole genome shotgun (WGS) entry which is preliminary data.</text>
</comment>
<feature type="coiled-coil region" evidence="1">
    <location>
        <begin position="343"/>
        <end position="370"/>
    </location>
</feature>
<evidence type="ECO:0000256" key="2">
    <source>
        <dbReference type="SAM" id="MobiDB-lite"/>
    </source>
</evidence>
<organism evidence="5 6">
    <name type="scientific">Remersonia thermophila</name>
    <dbReference type="NCBI Taxonomy" id="72144"/>
    <lineage>
        <taxon>Eukaryota</taxon>
        <taxon>Fungi</taxon>
        <taxon>Dikarya</taxon>
        <taxon>Ascomycota</taxon>
        <taxon>Pezizomycotina</taxon>
        <taxon>Sordariomycetes</taxon>
        <taxon>Sordariomycetidae</taxon>
        <taxon>Sordariales</taxon>
        <taxon>Sordariales incertae sedis</taxon>
        <taxon>Remersonia</taxon>
    </lineage>
</organism>
<feature type="domain" description="T-SNARE coiled-coil homology" evidence="3">
    <location>
        <begin position="312"/>
        <end position="374"/>
    </location>
</feature>
<accession>A0ABR4DJG9</accession>
<keyword evidence="6" id="KW-1185">Reference proteome</keyword>
<feature type="region of interest" description="Disordered" evidence="2">
    <location>
        <begin position="277"/>
        <end position="305"/>
    </location>
</feature>
<gene>
    <name evidence="5" type="ORF">VTJ83DRAFT_2674</name>
</gene>
<evidence type="ECO:0000313" key="6">
    <source>
        <dbReference type="Proteomes" id="UP001600064"/>
    </source>
</evidence>
<dbReference type="PANTHER" id="PTHR22775">
    <property type="entry name" value="SORTING NEXIN"/>
    <property type="match status" value="1"/>
</dbReference>
<dbReference type="SMART" id="SM00312">
    <property type="entry name" value="PX"/>
    <property type="match status" value="1"/>
</dbReference>
<sequence length="374" mass="40756">MAPPLEISIPTTSLHTPSDGSKPYTLYNITLRLPLSSFVVQRRYSDFAALHRELTALVGAPPPAPLPAKSWLRSTVSSPELTEQRRQGLEAYLRAVAEPPDRRWRDTPAWRAFLNLPALPSGRASLASGQGVVLPAVGLRDANVAAASDPATWVDLNKEMKRELKAAQAALERREHATEPAEQLEAEAAARKALIRAGSLLGPLEEGLAVMKDKGRLGPGEYNRRKGVLEAAKGEKEGLDQLATQKLVRRNAADPAGGLAGAGGASSEGDGRARLLQTQAPRRPAGRQLGRPLPETERTRELDNEGVLQLQKETMREQDEDLDVLAQVLRRQNTLARAMLQHIEEDNELLDEASARADSLQRKLAVGNRRAKNL</sequence>
<dbReference type="PROSITE" id="PS50192">
    <property type="entry name" value="T_SNARE"/>
    <property type="match status" value="1"/>
</dbReference>
<dbReference type="SUPFAM" id="SSF64268">
    <property type="entry name" value="PX domain"/>
    <property type="match status" value="1"/>
</dbReference>